<gene>
    <name evidence="5" type="ORF">XNOV1_A043013</name>
</gene>
<dbReference type="AlphaFoldDB" id="A0AAV1FBA2"/>
<dbReference type="PANTHER" id="PTHR21245">
    <property type="entry name" value="HETEROGENEOUS NUCLEAR RIBONUCLEOPROTEIN"/>
    <property type="match status" value="1"/>
</dbReference>
<feature type="domain" description="RRM" evidence="4">
    <location>
        <begin position="61"/>
        <end position="139"/>
    </location>
</feature>
<reference evidence="5" key="1">
    <citation type="submission" date="2023-08" db="EMBL/GenBank/DDBJ databases">
        <authorList>
            <person name="Alioto T."/>
            <person name="Alioto T."/>
            <person name="Gomez Garrido J."/>
        </authorList>
    </citation>
    <scope>NUCLEOTIDE SEQUENCE</scope>
</reference>
<evidence type="ECO:0000256" key="2">
    <source>
        <dbReference type="PROSITE-ProRule" id="PRU00176"/>
    </source>
</evidence>
<dbReference type="EMBL" id="OY660869">
    <property type="protein sequence ID" value="CAJ1057999.1"/>
    <property type="molecule type" value="Genomic_DNA"/>
</dbReference>
<evidence type="ECO:0000259" key="4">
    <source>
        <dbReference type="PROSITE" id="PS50102"/>
    </source>
</evidence>
<dbReference type="GO" id="GO:0003723">
    <property type="term" value="F:RNA binding"/>
    <property type="evidence" value="ECO:0007669"/>
    <property type="project" value="UniProtKB-UniRule"/>
</dbReference>
<organism evidence="5 6">
    <name type="scientific">Xyrichtys novacula</name>
    <name type="common">Pearly razorfish</name>
    <name type="synonym">Hemipteronotus novacula</name>
    <dbReference type="NCBI Taxonomy" id="13765"/>
    <lineage>
        <taxon>Eukaryota</taxon>
        <taxon>Metazoa</taxon>
        <taxon>Chordata</taxon>
        <taxon>Craniata</taxon>
        <taxon>Vertebrata</taxon>
        <taxon>Euteleostomi</taxon>
        <taxon>Actinopterygii</taxon>
        <taxon>Neopterygii</taxon>
        <taxon>Teleostei</taxon>
        <taxon>Neoteleostei</taxon>
        <taxon>Acanthomorphata</taxon>
        <taxon>Eupercaria</taxon>
        <taxon>Labriformes</taxon>
        <taxon>Labridae</taxon>
        <taxon>Xyrichtys</taxon>
    </lineage>
</organism>
<evidence type="ECO:0000256" key="1">
    <source>
        <dbReference type="ARBA" id="ARBA00022884"/>
    </source>
</evidence>
<dbReference type="Gene3D" id="3.30.70.330">
    <property type="match status" value="2"/>
</dbReference>
<proteinExistence type="predicted"/>
<dbReference type="InterPro" id="IPR012677">
    <property type="entry name" value="Nucleotide-bd_a/b_plait_sf"/>
</dbReference>
<keyword evidence="6" id="KW-1185">Reference proteome</keyword>
<evidence type="ECO:0000313" key="6">
    <source>
        <dbReference type="Proteomes" id="UP001178508"/>
    </source>
</evidence>
<accession>A0AAV1FBA2</accession>
<dbReference type="Proteomes" id="UP001178508">
    <property type="component" value="Chromosome 6"/>
</dbReference>
<sequence length="323" mass="35705">MERSRQSQVLSKPLQMVNLQRVLELETWIRKTNTKLIQVNGQRKYGGPPEVWDGPPPGAQCEVFISKIPRDTYEDLLIPLFSSIGPLWEFRLMMNFSGQNRGFAYAKYGSAAVAAKAIHLLHGYMLEPGHHLSVRLSIEKRQLCLRDLPATTRHKDLLQVLHALVDGVESVSLQSFKSGPGIERTFAIVTFSSHQTASMAKKIVVEAFKRQFSLSISITWQSAVKLSMDKPPPPPKPSKSVLLTPPKPPRLKPNSAQHPVLPPTWARPPSIPPGFHRAVGGPSNLRHPLLPGFSPAQRKESETSSSVAGGCICTSCGYPYDVL</sequence>
<dbReference type="InterPro" id="IPR000504">
    <property type="entry name" value="RRM_dom"/>
</dbReference>
<dbReference type="SMART" id="SM00360">
    <property type="entry name" value="RRM"/>
    <property type="match status" value="1"/>
</dbReference>
<protein>
    <submittedName>
        <fullName evidence="5">Dead end protein 1 isoform X1</fullName>
    </submittedName>
</protein>
<dbReference type="SUPFAM" id="SSF54928">
    <property type="entry name" value="RNA-binding domain, RBD"/>
    <property type="match status" value="1"/>
</dbReference>
<keyword evidence="1 2" id="KW-0694">RNA-binding</keyword>
<name>A0AAV1FBA2_XYRNO</name>
<dbReference type="Pfam" id="PF00076">
    <property type="entry name" value="RRM_1"/>
    <property type="match status" value="1"/>
</dbReference>
<dbReference type="InterPro" id="IPR035979">
    <property type="entry name" value="RBD_domain_sf"/>
</dbReference>
<evidence type="ECO:0000256" key="3">
    <source>
        <dbReference type="SAM" id="MobiDB-lite"/>
    </source>
</evidence>
<evidence type="ECO:0000313" key="5">
    <source>
        <dbReference type="EMBL" id="CAJ1057999.1"/>
    </source>
</evidence>
<dbReference type="PROSITE" id="PS50102">
    <property type="entry name" value="RRM"/>
    <property type="match status" value="1"/>
</dbReference>
<feature type="region of interest" description="Disordered" evidence="3">
    <location>
        <begin position="227"/>
        <end position="258"/>
    </location>
</feature>